<dbReference type="STRING" id="1194083.BN12_2340007"/>
<gene>
    <name evidence="1" type="ORF">BN12_2340007</name>
</gene>
<dbReference type="EMBL" id="CAJB01000151">
    <property type="protein sequence ID" value="CCH77889.1"/>
    <property type="molecule type" value="Genomic_DNA"/>
</dbReference>
<evidence type="ECO:0000313" key="1">
    <source>
        <dbReference type="EMBL" id="CCH77889.1"/>
    </source>
</evidence>
<comment type="caution">
    <text evidence="1">The sequence shown here is derived from an EMBL/GenBank/DDBJ whole genome shotgun (WGS) entry which is preliminary data.</text>
</comment>
<dbReference type="RefSeq" id="WP_048554818.1">
    <property type="nucleotide sequence ID" value="NZ_HF570958.1"/>
</dbReference>
<evidence type="ECO:0000313" key="2">
    <source>
        <dbReference type="Proteomes" id="UP000035721"/>
    </source>
</evidence>
<organism evidence="1 2">
    <name type="scientific">Nostocoides japonicum T1-X7</name>
    <dbReference type="NCBI Taxonomy" id="1194083"/>
    <lineage>
        <taxon>Bacteria</taxon>
        <taxon>Bacillati</taxon>
        <taxon>Actinomycetota</taxon>
        <taxon>Actinomycetes</taxon>
        <taxon>Micrococcales</taxon>
        <taxon>Intrasporangiaceae</taxon>
        <taxon>Nostocoides</taxon>
    </lineage>
</organism>
<dbReference type="OrthoDB" id="5146042at2"/>
<sequence>MGVDWAQLRKHADAQCDLLTRSQCLQAGLTDGTIQHRLRSGRWLTAHPGVYLTAPGRRDWFVRAMGLFLYAGNDAAFCGASAAHWWALEKKEPATVELAIPHGQRMEQLPGAQITRRRDLDKIVDEREFPWRTRVPVTVVDVAAAGTPDSALATVARAVQQARVTVGELRTELARRGRCGHGRLLREVLADVDEGVESTAELRYVKDVERAHGLPSAQRQVATHHGAARRHDNRYAAYRLVVEVDGRLGHETWEDRIRDGQRDRQVLPAEGVTLRVFWPDVAVSPCATAVEIGAALTAGGWSGRVRRCRRSGCVVPRG</sequence>
<protein>
    <recommendedName>
        <fullName evidence="3">AbiEi antitoxin C-terminal domain-containing protein</fullName>
    </recommendedName>
</protein>
<reference evidence="1 2" key="1">
    <citation type="journal article" date="2013" name="ISME J.">
        <title>A metabolic model for members of the genus Tetrasphaera involved in enhanced biological phosphorus removal.</title>
        <authorList>
            <person name="Kristiansen R."/>
            <person name="Nguyen H.T.T."/>
            <person name="Saunders A.M."/>
            <person name="Nielsen J.L."/>
            <person name="Wimmer R."/>
            <person name="Le V.Q."/>
            <person name="McIlroy S.J."/>
            <person name="Petrovski S."/>
            <person name="Seviour R.J."/>
            <person name="Calteau A."/>
            <person name="Nielsen K.L."/>
            <person name="Nielsen P.H."/>
        </authorList>
    </citation>
    <scope>NUCLEOTIDE SEQUENCE [LARGE SCALE GENOMIC DNA]</scope>
    <source>
        <strain evidence="1 2">T1-X7</strain>
    </source>
</reference>
<accession>A0A077M124</accession>
<dbReference type="AlphaFoldDB" id="A0A077M124"/>
<evidence type="ECO:0008006" key="3">
    <source>
        <dbReference type="Google" id="ProtNLM"/>
    </source>
</evidence>
<dbReference type="Proteomes" id="UP000035721">
    <property type="component" value="Unassembled WGS sequence"/>
</dbReference>
<keyword evidence="2" id="KW-1185">Reference proteome</keyword>
<name>A0A077M124_9MICO</name>
<proteinExistence type="predicted"/>